<dbReference type="InterPro" id="IPR045864">
    <property type="entry name" value="aa-tRNA-synth_II/BPL/LPL"/>
</dbReference>
<dbReference type="InterPro" id="IPR004143">
    <property type="entry name" value="BPL_LPL_catalytic"/>
</dbReference>
<keyword evidence="1 3" id="KW-0436">Ligase</keyword>
<sequence>MNSTQLNKEQIQTHFNKSKNILNIQLPSSVSSTNDVAKEQFLKYPNKLSIVATHKQTAGRGRQGRAFYSNLTQGLYFSIAVTPNTSDLENIPLYTILAAATLVEVLEDNLESPLSVKWVNDIFYQGRKVIGILSELVSQKGQNGIIVGTGINFAGNFSQADEEAQNVAGTLFGEQLPDYFNYNEFLGQYLHRFYDYHQAFQKKEFMAVYEKHLMGIGKKVNYSVNNEPHEGTIQGINKRGQLLVMNSNHSIETLYGQDIHFNSKQFIDL</sequence>
<organism evidence="3 4">
    <name type="scientific">Candidatus Atopostipes pullistercoris</name>
    <dbReference type="NCBI Taxonomy" id="2838467"/>
    <lineage>
        <taxon>Bacteria</taxon>
        <taxon>Bacillati</taxon>
        <taxon>Bacillota</taxon>
        <taxon>Bacilli</taxon>
        <taxon>Lactobacillales</taxon>
        <taxon>Carnobacteriaceae</taxon>
        <taxon>Atopostipes</taxon>
    </lineage>
</organism>
<dbReference type="Gene3D" id="2.30.30.100">
    <property type="match status" value="1"/>
</dbReference>
<dbReference type="Pfam" id="PF03099">
    <property type="entry name" value="BPL_LplA_LipB"/>
    <property type="match status" value="1"/>
</dbReference>
<evidence type="ECO:0000313" key="3">
    <source>
        <dbReference type="EMBL" id="HIZ71602.1"/>
    </source>
</evidence>
<dbReference type="AlphaFoldDB" id="A0A9D2JYS6"/>
<dbReference type="GO" id="GO:0005737">
    <property type="term" value="C:cytoplasm"/>
    <property type="evidence" value="ECO:0007669"/>
    <property type="project" value="TreeGrafter"/>
</dbReference>
<dbReference type="GO" id="GO:0016740">
    <property type="term" value="F:transferase activity"/>
    <property type="evidence" value="ECO:0007669"/>
    <property type="project" value="UniProtKB-ARBA"/>
</dbReference>
<protein>
    <submittedName>
        <fullName evidence="3">Biotin--[acetyl-CoA-carboxylase] ligase</fullName>
        <ecNumber evidence="3">6.3.4.15</ecNumber>
    </submittedName>
</protein>
<evidence type="ECO:0000256" key="1">
    <source>
        <dbReference type="ARBA" id="ARBA00022598"/>
    </source>
</evidence>
<dbReference type="PANTHER" id="PTHR12835">
    <property type="entry name" value="BIOTIN PROTEIN LIGASE"/>
    <property type="match status" value="1"/>
</dbReference>
<evidence type="ECO:0000313" key="4">
    <source>
        <dbReference type="Proteomes" id="UP000824106"/>
    </source>
</evidence>
<dbReference type="Gene3D" id="3.30.930.10">
    <property type="entry name" value="Bira Bifunctional Protein, Domain 2"/>
    <property type="match status" value="1"/>
</dbReference>
<feature type="domain" description="BPL/LPL catalytic" evidence="2">
    <location>
        <begin position="16"/>
        <end position="201"/>
    </location>
</feature>
<accession>A0A9D2JYS6</accession>
<dbReference type="CDD" id="cd16442">
    <property type="entry name" value="BPL"/>
    <property type="match status" value="1"/>
</dbReference>
<proteinExistence type="predicted"/>
<dbReference type="SUPFAM" id="SSF55681">
    <property type="entry name" value="Class II aaRS and biotin synthetases"/>
    <property type="match status" value="1"/>
</dbReference>
<dbReference type="PANTHER" id="PTHR12835:SF5">
    <property type="entry name" value="BIOTIN--PROTEIN LIGASE"/>
    <property type="match status" value="1"/>
</dbReference>
<dbReference type="Proteomes" id="UP000824106">
    <property type="component" value="Unassembled WGS sequence"/>
</dbReference>
<reference evidence="3" key="2">
    <citation type="submission" date="2021-04" db="EMBL/GenBank/DDBJ databases">
        <authorList>
            <person name="Gilroy R."/>
        </authorList>
    </citation>
    <scope>NUCLEOTIDE SEQUENCE</scope>
    <source>
        <strain evidence="3">CHK169-4300</strain>
    </source>
</reference>
<dbReference type="GO" id="GO:0004077">
    <property type="term" value="F:biotin--[biotin carboxyl-carrier protein] ligase activity"/>
    <property type="evidence" value="ECO:0007669"/>
    <property type="project" value="UniProtKB-EC"/>
</dbReference>
<dbReference type="PROSITE" id="PS51733">
    <property type="entry name" value="BPL_LPL_CATALYTIC"/>
    <property type="match status" value="1"/>
</dbReference>
<comment type="caution">
    <text evidence="3">The sequence shown here is derived from an EMBL/GenBank/DDBJ whole genome shotgun (WGS) entry which is preliminary data.</text>
</comment>
<dbReference type="GO" id="GO:0009249">
    <property type="term" value="P:protein lipoylation"/>
    <property type="evidence" value="ECO:0007669"/>
    <property type="project" value="UniProtKB-ARBA"/>
</dbReference>
<name>A0A9D2JYS6_9LACT</name>
<dbReference type="EMBL" id="DXAZ01000122">
    <property type="protein sequence ID" value="HIZ71602.1"/>
    <property type="molecule type" value="Genomic_DNA"/>
</dbReference>
<dbReference type="EC" id="6.3.4.15" evidence="3"/>
<evidence type="ECO:0000259" key="2">
    <source>
        <dbReference type="PROSITE" id="PS51733"/>
    </source>
</evidence>
<dbReference type="InterPro" id="IPR004408">
    <property type="entry name" value="Biotin_CoA_COase_ligase"/>
</dbReference>
<dbReference type="NCBIfam" id="TIGR00121">
    <property type="entry name" value="birA_ligase"/>
    <property type="match status" value="1"/>
</dbReference>
<gene>
    <name evidence="3" type="ORF">H9808_07570</name>
</gene>
<reference evidence="3" key="1">
    <citation type="journal article" date="2021" name="PeerJ">
        <title>Extensive microbial diversity within the chicken gut microbiome revealed by metagenomics and culture.</title>
        <authorList>
            <person name="Gilroy R."/>
            <person name="Ravi A."/>
            <person name="Getino M."/>
            <person name="Pursley I."/>
            <person name="Horton D.L."/>
            <person name="Alikhan N.F."/>
            <person name="Baker D."/>
            <person name="Gharbi K."/>
            <person name="Hall N."/>
            <person name="Watson M."/>
            <person name="Adriaenssens E.M."/>
            <person name="Foster-Nyarko E."/>
            <person name="Jarju S."/>
            <person name="Secka A."/>
            <person name="Antonio M."/>
            <person name="Oren A."/>
            <person name="Chaudhuri R.R."/>
            <person name="La Ragione R."/>
            <person name="Hildebrand F."/>
            <person name="Pallen M.J."/>
        </authorList>
    </citation>
    <scope>NUCLEOTIDE SEQUENCE</scope>
    <source>
        <strain evidence="3">CHK169-4300</strain>
    </source>
</reference>